<dbReference type="PANTHER" id="PTHR45690:SF19">
    <property type="entry name" value="NACHT, LRR AND PYD DOMAINS-CONTAINING PROTEIN 3"/>
    <property type="match status" value="1"/>
</dbReference>
<dbReference type="Pfam" id="PF05729">
    <property type="entry name" value="NACHT"/>
    <property type="match status" value="1"/>
</dbReference>
<dbReference type="InParanoid" id="A0A4W3GKJ5"/>
<organism evidence="5 6">
    <name type="scientific">Callorhinchus milii</name>
    <name type="common">Ghost shark</name>
    <dbReference type="NCBI Taxonomy" id="7868"/>
    <lineage>
        <taxon>Eukaryota</taxon>
        <taxon>Metazoa</taxon>
        <taxon>Chordata</taxon>
        <taxon>Craniata</taxon>
        <taxon>Vertebrata</taxon>
        <taxon>Chondrichthyes</taxon>
        <taxon>Holocephali</taxon>
        <taxon>Chimaeriformes</taxon>
        <taxon>Callorhinchidae</taxon>
        <taxon>Callorhinchus</taxon>
    </lineage>
</organism>
<feature type="domain" description="NACHT" evidence="4">
    <location>
        <begin position="104"/>
        <end position="245"/>
    </location>
</feature>
<reference evidence="5" key="4">
    <citation type="submission" date="2025-08" db="UniProtKB">
        <authorList>
            <consortium name="Ensembl"/>
        </authorList>
    </citation>
    <scope>IDENTIFICATION</scope>
</reference>
<dbReference type="Proteomes" id="UP000314986">
    <property type="component" value="Unassembled WGS sequence"/>
</dbReference>
<sequence>MLLKQSEKLVVKTILIKEKLKQFQLADRYTELTIISDVRDRDLLEHELLARGRDHEEWRQKQLRGELEKIRIDKLFHSSFSGGGLFSRMKKFYKRSGSGNFTGTSAVVSGVAGIGKTTMVQKIVHDWATGKIYPHFHFVFIFKFRDLNSLNCRITLNRLIVEQYPYLKCVLDELWKHPETLLFIFDGLDEFRGSIDFADSRRHTEAQRRCTDPEFRCKLSDIVYSLIQKKLLPGCSVLVTSRPTAYIYWQRLRSVSGLKSWDLWVKREGNIFTSSLRIRRWRLLFTATWRRTSSCSPCASTRPTAGSSLCLWVPSLHGHTATNSEFPRQSHNSSPIIFITYYHITVSRWKAPVM</sequence>
<dbReference type="SUPFAM" id="SSF52540">
    <property type="entry name" value="P-loop containing nucleoside triphosphate hydrolases"/>
    <property type="match status" value="1"/>
</dbReference>
<keyword evidence="3" id="KW-0677">Repeat</keyword>
<protein>
    <recommendedName>
        <fullName evidence="4">NACHT domain-containing protein</fullName>
    </recommendedName>
</protein>
<dbReference type="Gene3D" id="3.40.50.300">
    <property type="entry name" value="P-loop containing nucleotide triphosphate hydrolases"/>
    <property type="match status" value="1"/>
</dbReference>
<reference evidence="5" key="5">
    <citation type="submission" date="2025-09" db="UniProtKB">
        <authorList>
            <consortium name="Ensembl"/>
        </authorList>
    </citation>
    <scope>IDENTIFICATION</scope>
</reference>
<evidence type="ECO:0000256" key="1">
    <source>
        <dbReference type="ARBA" id="ARBA00004496"/>
    </source>
</evidence>
<dbReference type="GeneTree" id="ENSGT01070000253760"/>
<accession>A0A4W3GKJ5</accession>
<dbReference type="InterPro" id="IPR027417">
    <property type="entry name" value="P-loop_NTPase"/>
</dbReference>
<reference evidence="6" key="1">
    <citation type="journal article" date="2006" name="Science">
        <title>Ancient noncoding elements conserved in the human genome.</title>
        <authorList>
            <person name="Venkatesh B."/>
            <person name="Kirkness E.F."/>
            <person name="Loh Y.H."/>
            <person name="Halpern A.L."/>
            <person name="Lee A.P."/>
            <person name="Johnson J."/>
            <person name="Dandona N."/>
            <person name="Viswanathan L.D."/>
            <person name="Tay A."/>
            <person name="Venter J.C."/>
            <person name="Strausberg R.L."/>
            <person name="Brenner S."/>
        </authorList>
    </citation>
    <scope>NUCLEOTIDE SEQUENCE [LARGE SCALE GENOMIC DNA]</scope>
</reference>
<dbReference type="PROSITE" id="PS50837">
    <property type="entry name" value="NACHT"/>
    <property type="match status" value="1"/>
</dbReference>
<dbReference type="AlphaFoldDB" id="A0A4W3GKJ5"/>
<evidence type="ECO:0000313" key="6">
    <source>
        <dbReference type="Proteomes" id="UP000314986"/>
    </source>
</evidence>
<keyword evidence="2" id="KW-0963">Cytoplasm</keyword>
<dbReference type="STRING" id="7868.ENSCMIP00000003345"/>
<dbReference type="GO" id="GO:0005737">
    <property type="term" value="C:cytoplasm"/>
    <property type="evidence" value="ECO:0007669"/>
    <property type="project" value="UniProtKB-SubCell"/>
</dbReference>
<evidence type="ECO:0000313" key="5">
    <source>
        <dbReference type="Ensembl" id="ENSCMIP00000003345.1"/>
    </source>
</evidence>
<comment type="subcellular location">
    <subcellularLocation>
        <location evidence="1">Cytoplasm</location>
    </subcellularLocation>
</comment>
<dbReference type="InterPro" id="IPR007111">
    <property type="entry name" value="NACHT_NTPase"/>
</dbReference>
<reference evidence="6" key="2">
    <citation type="journal article" date="2007" name="PLoS Biol.">
        <title>Survey sequencing and comparative analysis of the elephant shark (Callorhinchus milii) genome.</title>
        <authorList>
            <person name="Venkatesh B."/>
            <person name="Kirkness E.F."/>
            <person name="Loh Y.H."/>
            <person name="Halpern A.L."/>
            <person name="Lee A.P."/>
            <person name="Johnson J."/>
            <person name="Dandona N."/>
            <person name="Viswanathan L.D."/>
            <person name="Tay A."/>
            <person name="Venter J.C."/>
            <person name="Strausberg R.L."/>
            <person name="Brenner S."/>
        </authorList>
    </citation>
    <scope>NUCLEOTIDE SEQUENCE [LARGE SCALE GENOMIC DNA]</scope>
</reference>
<dbReference type="InterPro" id="IPR050637">
    <property type="entry name" value="NLRP_innate_immun_reg"/>
</dbReference>
<name>A0A4W3GKJ5_CALMI</name>
<dbReference type="PANTHER" id="PTHR45690">
    <property type="entry name" value="NACHT, LRR AND PYD DOMAINS-CONTAINING PROTEIN 12"/>
    <property type="match status" value="1"/>
</dbReference>
<proteinExistence type="predicted"/>
<evidence type="ECO:0000256" key="2">
    <source>
        <dbReference type="ARBA" id="ARBA00022490"/>
    </source>
</evidence>
<evidence type="ECO:0000256" key="3">
    <source>
        <dbReference type="ARBA" id="ARBA00022737"/>
    </source>
</evidence>
<evidence type="ECO:0000259" key="4">
    <source>
        <dbReference type="PROSITE" id="PS50837"/>
    </source>
</evidence>
<dbReference type="Ensembl" id="ENSCMIT00000003472.1">
    <property type="protein sequence ID" value="ENSCMIP00000003345.1"/>
    <property type="gene ID" value="ENSCMIG00000001995.1"/>
</dbReference>
<reference evidence="6" key="3">
    <citation type="journal article" date="2014" name="Nature">
        <title>Elephant shark genome provides unique insights into gnathostome evolution.</title>
        <authorList>
            <consortium name="International Elephant Shark Genome Sequencing Consortium"/>
            <person name="Venkatesh B."/>
            <person name="Lee A.P."/>
            <person name="Ravi V."/>
            <person name="Maurya A.K."/>
            <person name="Lian M.M."/>
            <person name="Swann J.B."/>
            <person name="Ohta Y."/>
            <person name="Flajnik M.F."/>
            <person name="Sutoh Y."/>
            <person name="Kasahara M."/>
            <person name="Hoon S."/>
            <person name="Gangu V."/>
            <person name="Roy S.W."/>
            <person name="Irimia M."/>
            <person name="Korzh V."/>
            <person name="Kondrychyn I."/>
            <person name="Lim Z.W."/>
            <person name="Tay B.H."/>
            <person name="Tohari S."/>
            <person name="Kong K.W."/>
            <person name="Ho S."/>
            <person name="Lorente-Galdos B."/>
            <person name="Quilez J."/>
            <person name="Marques-Bonet T."/>
            <person name="Raney B.J."/>
            <person name="Ingham P.W."/>
            <person name="Tay A."/>
            <person name="Hillier L.W."/>
            <person name="Minx P."/>
            <person name="Boehm T."/>
            <person name="Wilson R.K."/>
            <person name="Brenner S."/>
            <person name="Warren W.C."/>
        </authorList>
    </citation>
    <scope>NUCLEOTIDE SEQUENCE [LARGE SCALE GENOMIC DNA]</scope>
</reference>
<keyword evidence="6" id="KW-1185">Reference proteome</keyword>